<evidence type="ECO:0000259" key="1">
    <source>
        <dbReference type="Pfam" id="PF04167"/>
    </source>
</evidence>
<dbReference type="InterPro" id="IPR007295">
    <property type="entry name" value="DUF402"/>
</dbReference>
<dbReference type="Proteomes" id="UP000192674">
    <property type="component" value="Unassembled WGS sequence"/>
</dbReference>
<dbReference type="EMBL" id="FWXV01000011">
    <property type="protein sequence ID" value="SMD25484.1"/>
    <property type="molecule type" value="Genomic_DNA"/>
</dbReference>
<sequence length="151" mass="17097">MSPNAPRPAFRIDNLVFSDEPNHHHHTGPRRYFWLLDVGTQLVYEPFGWTGEWYVDLVGITSKRDAGTENLVITDMYLDIIVEGMGPGYRIIDLDEFGTATRTGAISVETAADVMTRAQRFLDTYLHRGKVFPPAHVSRWFSADHDYPGVG</sequence>
<dbReference type="InterPro" id="IPR035930">
    <property type="entry name" value="FomD-like_sf"/>
</dbReference>
<evidence type="ECO:0000313" key="3">
    <source>
        <dbReference type="Proteomes" id="UP000192674"/>
    </source>
</evidence>
<dbReference type="Pfam" id="PF04167">
    <property type="entry name" value="DUF402"/>
    <property type="match status" value="1"/>
</dbReference>
<feature type="domain" description="DUF402" evidence="1">
    <location>
        <begin position="44"/>
        <end position="126"/>
    </location>
</feature>
<dbReference type="SUPFAM" id="SSF159234">
    <property type="entry name" value="FomD-like"/>
    <property type="match status" value="1"/>
</dbReference>
<proteinExistence type="predicted"/>
<evidence type="ECO:0000313" key="2">
    <source>
        <dbReference type="EMBL" id="SMD25484.1"/>
    </source>
</evidence>
<name>A0A1W2FUM1_KIBAR</name>
<accession>A0A1W2FUM1</accession>
<protein>
    <recommendedName>
        <fullName evidence="1">DUF402 domain-containing protein</fullName>
    </recommendedName>
</protein>
<keyword evidence="3" id="KW-1185">Reference proteome</keyword>
<reference evidence="2 3" key="1">
    <citation type="submission" date="2017-04" db="EMBL/GenBank/DDBJ databases">
        <authorList>
            <person name="Afonso C.L."/>
            <person name="Miller P.J."/>
            <person name="Scott M.A."/>
            <person name="Spackman E."/>
            <person name="Goraichik I."/>
            <person name="Dimitrov K.M."/>
            <person name="Suarez D.L."/>
            <person name="Swayne D.E."/>
        </authorList>
    </citation>
    <scope>NUCLEOTIDE SEQUENCE [LARGE SCALE GENOMIC DNA]</scope>
    <source>
        <strain evidence="2 3">DSM 43828</strain>
    </source>
</reference>
<dbReference type="AlphaFoldDB" id="A0A1W2FUM1"/>
<gene>
    <name evidence="2" type="ORF">SAMN05661093_09170</name>
</gene>
<organism evidence="2 3">
    <name type="scientific">Kibdelosporangium aridum</name>
    <dbReference type="NCBI Taxonomy" id="2030"/>
    <lineage>
        <taxon>Bacteria</taxon>
        <taxon>Bacillati</taxon>
        <taxon>Actinomycetota</taxon>
        <taxon>Actinomycetes</taxon>
        <taxon>Pseudonocardiales</taxon>
        <taxon>Pseudonocardiaceae</taxon>
        <taxon>Kibdelosporangium</taxon>
    </lineage>
</organism>
<dbReference type="Gene3D" id="2.40.380.10">
    <property type="entry name" value="FomD-like"/>
    <property type="match status" value="1"/>
</dbReference>